<comment type="caution">
    <text evidence="12">The sequence shown here is derived from an EMBL/GenBank/DDBJ whole genome shotgun (WGS) entry which is preliminary data.</text>
</comment>
<dbReference type="InterPro" id="IPR003594">
    <property type="entry name" value="HATPase_dom"/>
</dbReference>
<evidence type="ECO:0000256" key="5">
    <source>
        <dbReference type="ARBA" id="ARBA00022741"/>
    </source>
</evidence>
<accession>A0ABN3G5Q0</accession>
<feature type="domain" description="Histidine kinase/HSP90-like ATPase" evidence="10">
    <location>
        <begin position="266"/>
        <end position="355"/>
    </location>
</feature>
<reference evidence="12 13" key="1">
    <citation type="journal article" date="2019" name="Int. J. Syst. Evol. Microbiol.">
        <title>The Global Catalogue of Microorganisms (GCM) 10K type strain sequencing project: providing services to taxonomists for standard genome sequencing and annotation.</title>
        <authorList>
            <consortium name="The Broad Institute Genomics Platform"/>
            <consortium name="The Broad Institute Genome Sequencing Center for Infectious Disease"/>
            <person name="Wu L."/>
            <person name="Ma J."/>
        </authorList>
    </citation>
    <scope>NUCLEOTIDE SEQUENCE [LARGE SCALE GENOMIC DNA]</scope>
    <source>
        <strain evidence="12 13">JCM 16221</strain>
    </source>
</reference>
<evidence type="ECO:0000313" key="12">
    <source>
        <dbReference type="EMBL" id="GAA2344757.1"/>
    </source>
</evidence>
<organism evidence="12 13">
    <name type="scientific">Saccharopolyspora halophila</name>
    <dbReference type="NCBI Taxonomy" id="405551"/>
    <lineage>
        <taxon>Bacteria</taxon>
        <taxon>Bacillati</taxon>
        <taxon>Actinomycetota</taxon>
        <taxon>Actinomycetes</taxon>
        <taxon>Pseudonocardiales</taxon>
        <taxon>Pseudonocardiaceae</taxon>
        <taxon>Saccharopolyspora</taxon>
    </lineage>
</organism>
<dbReference type="GO" id="GO:0016301">
    <property type="term" value="F:kinase activity"/>
    <property type="evidence" value="ECO:0007669"/>
    <property type="project" value="UniProtKB-KW"/>
</dbReference>
<comment type="catalytic activity">
    <reaction evidence="1">
        <text>ATP + protein L-histidine = ADP + protein N-phospho-L-histidine.</text>
        <dbReference type="EC" id="2.7.13.3"/>
    </reaction>
</comment>
<feature type="domain" description="Signal transduction histidine kinase subgroup 3 dimerisation and phosphoacceptor" evidence="11">
    <location>
        <begin position="167"/>
        <end position="225"/>
    </location>
</feature>
<dbReference type="InterPro" id="IPR011712">
    <property type="entry name" value="Sig_transdc_His_kin_sub3_dim/P"/>
</dbReference>
<evidence type="ECO:0000256" key="4">
    <source>
        <dbReference type="ARBA" id="ARBA00022679"/>
    </source>
</evidence>
<proteinExistence type="predicted"/>
<keyword evidence="6 12" id="KW-0418">Kinase</keyword>
<gene>
    <name evidence="12" type="ORF">GCM10009854_21880</name>
</gene>
<keyword evidence="13" id="KW-1185">Reference proteome</keyword>
<dbReference type="Gene3D" id="1.20.5.1930">
    <property type="match status" value="1"/>
</dbReference>
<feature type="transmembrane region" description="Helical" evidence="9">
    <location>
        <begin position="49"/>
        <end position="76"/>
    </location>
</feature>
<keyword evidence="3" id="KW-0597">Phosphoprotein</keyword>
<dbReference type="SUPFAM" id="SSF55874">
    <property type="entry name" value="ATPase domain of HSP90 chaperone/DNA topoisomerase II/histidine kinase"/>
    <property type="match status" value="1"/>
</dbReference>
<dbReference type="InterPro" id="IPR050482">
    <property type="entry name" value="Sensor_HK_TwoCompSys"/>
</dbReference>
<dbReference type="CDD" id="cd16917">
    <property type="entry name" value="HATPase_UhpB-NarQ-NarX-like"/>
    <property type="match status" value="1"/>
</dbReference>
<feature type="transmembrane region" description="Helical" evidence="9">
    <location>
        <begin position="88"/>
        <end position="105"/>
    </location>
</feature>
<dbReference type="RefSeq" id="WP_344129634.1">
    <property type="nucleotide sequence ID" value="NZ_BAAARA010000005.1"/>
</dbReference>
<keyword evidence="9" id="KW-0472">Membrane</keyword>
<dbReference type="EC" id="2.7.13.3" evidence="2"/>
<keyword evidence="5" id="KW-0547">Nucleotide-binding</keyword>
<name>A0ABN3G5Q0_9PSEU</name>
<dbReference type="InterPro" id="IPR036890">
    <property type="entry name" value="HATPase_C_sf"/>
</dbReference>
<evidence type="ECO:0000256" key="3">
    <source>
        <dbReference type="ARBA" id="ARBA00022553"/>
    </source>
</evidence>
<keyword evidence="8" id="KW-0902">Two-component regulatory system</keyword>
<keyword evidence="9" id="KW-0812">Transmembrane</keyword>
<keyword evidence="7" id="KW-0067">ATP-binding</keyword>
<dbReference type="Pfam" id="PF07730">
    <property type="entry name" value="HisKA_3"/>
    <property type="match status" value="1"/>
</dbReference>
<dbReference type="Pfam" id="PF02518">
    <property type="entry name" value="HATPase_c"/>
    <property type="match status" value="1"/>
</dbReference>
<evidence type="ECO:0000256" key="8">
    <source>
        <dbReference type="ARBA" id="ARBA00023012"/>
    </source>
</evidence>
<dbReference type="Gene3D" id="3.30.565.10">
    <property type="entry name" value="Histidine kinase-like ATPase, C-terminal domain"/>
    <property type="match status" value="1"/>
</dbReference>
<evidence type="ECO:0000256" key="6">
    <source>
        <dbReference type="ARBA" id="ARBA00022777"/>
    </source>
</evidence>
<feature type="transmembrane region" description="Helical" evidence="9">
    <location>
        <begin position="117"/>
        <end position="137"/>
    </location>
</feature>
<evidence type="ECO:0000313" key="13">
    <source>
        <dbReference type="Proteomes" id="UP001501218"/>
    </source>
</evidence>
<keyword evidence="9" id="KW-1133">Transmembrane helix</keyword>
<dbReference type="Proteomes" id="UP001501218">
    <property type="component" value="Unassembled WGS sequence"/>
</dbReference>
<evidence type="ECO:0000256" key="7">
    <source>
        <dbReference type="ARBA" id="ARBA00022840"/>
    </source>
</evidence>
<evidence type="ECO:0000259" key="11">
    <source>
        <dbReference type="Pfam" id="PF07730"/>
    </source>
</evidence>
<dbReference type="PANTHER" id="PTHR24421">
    <property type="entry name" value="NITRATE/NITRITE SENSOR PROTEIN NARX-RELATED"/>
    <property type="match status" value="1"/>
</dbReference>
<keyword evidence="4" id="KW-0808">Transferase</keyword>
<dbReference type="EMBL" id="BAAARA010000005">
    <property type="protein sequence ID" value="GAA2344757.1"/>
    <property type="molecule type" value="Genomic_DNA"/>
</dbReference>
<evidence type="ECO:0000256" key="9">
    <source>
        <dbReference type="SAM" id="Phobius"/>
    </source>
</evidence>
<dbReference type="PANTHER" id="PTHR24421:SF10">
    <property type="entry name" value="NITRATE_NITRITE SENSOR PROTEIN NARQ"/>
    <property type="match status" value="1"/>
</dbReference>
<sequence>MIGTQWRRAGLEVLAVGLPIAAVLAAPDPVGYGAISGICAALLLPLRHRWPRSCVLLCLPAMAGGLGWAAMLVAMFRLARERPHLRELAVWVLLICAVAVAPVMWNQSLMLGEWALTFGFVLLAAGAPAALGTLVALRERLAENMANLAAATEVALQAKAETARAEERARIAREIHDAVGHHVTLIAVESAALKASSRDEEVRQAAERVRGLSRQALGEMRSTLGLGTEQAEASSIEDLVARARASGLDVELSGELAADEVSGAVERAAYRVVQEALTNAAKHAPGAGVRVRLTSRADALRIVVSNDAPGEVAEPVDSGGAGLEGLSERVRTVGGHLDAGYSDEGGFELVASLPQR</sequence>
<protein>
    <recommendedName>
        <fullName evidence="2">histidine kinase</fullName>
        <ecNumber evidence="2">2.7.13.3</ecNumber>
    </recommendedName>
</protein>
<evidence type="ECO:0000256" key="2">
    <source>
        <dbReference type="ARBA" id="ARBA00012438"/>
    </source>
</evidence>
<evidence type="ECO:0000256" key="1">
    <source>
        <dbReference type="ARBA" id="ARBA00000085"/>
    </source>
</evidence>
<evidence type="ECO:0000259" key="10">
    <source>
        <dbReference type="Pfam" id="PF02518"/>
    </source>
</evidence>